<reference evidence="2 3" key="1">
    <citation type="journal article" date="2024" name="Microbiol. Resour. Announc.">
        <title>Genome annotations for the ascomycete fungi Trichoderma harzianum, Trichoderma aggressivum, and Purpureocillium lilacinum.</title>
        <authorList>
            <person name="Beijen E.P.W."/>
            <person name="Ohm R.A."/>
        </authorList>
    </citation>
    <scope>NUCLEOTIDE SEQUENCE [LARGE SCALE GENOMIC DNA]</scope>
    <source>
        <strain evidence="2 3">CBS 150709</strain>
    </source>
</reference>
<keyword evidence="3" id="KW-1185">Reference proteome</keyword>
<feature type="region of interest" description="Disordered" evidence="1">
    <location>
        <begin position="247"/>
        <end position="267"/>
    </location>
</feature>
<feature type="region of interest" description="Disordered" evidence="1">
    <location>
        <begin position="109"/>
        <end position="216"/>
    </location>
</feature>
<evidence type="ECO:0000313" key="3">
    <source>
        <dbReference type="Proteomes" id="UP001287286"/>
    </source>
</evidence>
<dbReference type="EMBL" id="JAWRVI010000314">
    <property type="protein sequence ID" value="KAK4068338.1"/>
    <property type="molecule type" value="Genomic_DNA"/>
</dbReference>
<organism evidence="2 3">
    <name type="scientific">Purpureocillium lilacinum</name>
    <name type="common">Paecilomyces lilacinus</name>
    <dbReference type="NCBI Taxonomy" id="33203"/>
    <lineage>
        <taxon>Eukaryota</taxon>
        <taxon>Fungi</taxon>
        <taxon>Dikarya</taxon>
        <taxon>Ascomycota</taxon>
        <taxon>Pezizomycotina</taxon>
        <taxon>Sordariomycetes</taxon>
        <taxon>Hypocreomycetidae</taxon>
        <taxon>Hypocreales</taxon>
        <taxon>Ophiocordycipitaceae</taxon>
        <taxon>Purpureocillium</taxon>
    </lineage>
</organism>
<comment type="caution">
    <text evidence="2">The sequence shown here is derived from an EMBL/GenBank/DDBJ whole genome shotgun (WGS) entry which is preliminary data.</text>
</comment>
<protein>
    <submittedName>
        <fullName evidence="2">Uncharacterized protein</fullName>
    </submittedName>
</protein>
<feature type="region of interest" description="Disordered" evidence="1">
    <location>
        <begin position="1"/>
        <end position="27"/>
    </location>
</feature>
<feature type="compositionally biased region" description="Basic and acidic residues" evidence="1">
    <location>
        <begin position="121"/>
        <end position="143"/>
    </location>
</feature>
<name>A0ABR0BD46_PURLI</name>
<sequence length="267" mass="28703">MARPAGLPAGPSAHQPPSQGPSLSKEFGCAPRIDLALTPTSSPLRQFLLPAPGPVFTDELRSRLRAVLFRQKIRSEVYGEATATEHRIGHTPTEVRDSVRAAAATIFDSSDDSDSSSFYHGHRESGRFTSDEVSRGIIEDKRSSSVPKQAEAARMGMSSHEWLSPPSTSSERSSSNPSLNSGQPSNKRKRGNTPADGHRLRKVAKMAVNDGPSHVRKRRIASFQQKRLNMELQLPAAITLRACVNASNAAGGPHAGDSRAHTPSSGK</sequence>
<proteinExistence type="predicted"/>
<accession>A0ABR0BD46</accession>
<dbReference type="Proteomes" id="UP001287286">
    <property type="component" value="Unassembled WGS sequence"/>
</dbReference>
<evidence type="ECO:0000256" key="1">
    <source>
        <dbReference type="SAM" id="MobiDB-lite"/>
    </source>
</evidence>
<gene>
    <name evidence="2" type="ORF">Purlil1_13815</name>
</gene>
<evidence type="ECO:0000313" key="2">
    <source>
        <dbReference type="EMBL" id="KAK4068338.1"/>
    </source>
</evidence>
<feature type="compositionally biased region" description="Low complexity" evidence="1">
    <location>
        <begin position="164"/>
        <end position="185"/>
    </location>
</feature>